<evidence type="ECO:0000256" key="2">
    <source>
        <dbReference type="ARBA" id="ARBA00022472"/>
    </source>
</evidence>
<evidence type="ECO:0000313" key="5">
    <source>
        <dbReference type="Proteomes" id="UP000324897"/>
    </source>
</evidence>
<evidence type="ECO:0000256" key="1">
    <source>
        <dbReference type="ARBA" id="ARBA00007692"/>
    </source>
</evidence>
<dbReference type="Pfam" id="PF02536">
    <property type="entry name" value="mTERF"/>
    <property type="match status" value="1"/>
</dbReference>
<keyword evidence="2" id="KW-0804">Transcription</keyword>
<dbReference type="EMBL" id="RWGY01000029">
    <property type="protein sequence ID" value="TVU19366.1"/>
    <property type="molecule type" value="Genomic_DNA"/>
</dbReference>
<protein>
    <submittedName>
        <fullName evidence="4">Uncharacterized protein</fullName>
    </submittedName>
</protein>
<comment type="caution">
    <text evidence="4">The sequence shown here is derived from an EMBL/GenBank/DDBJ whole genome shotgun (WGS) entry which is preliminary data.</text>
</comment>
<reference evidence="4 5" key="1">
    <citation type="journal article" date="2019" name="Sci. Rep.">
        <title>A high-quality genome of Eragrostis curvula grass provides insights into Poaceae evolution and supports new strategies to enhance forage quality.</title>
        <authorList>
            <person name="Carballo J."/>
            <person name="Santos B.A.C.M."/>
            <person name="Zappacosta D."/>
            <person name="Garbus I."/>
            <person name="Selva J.P."/>
            <person name="Gallo C.A."/>
            <person name="Diaz A."/>
            <person name="Albertini E."/>
            <person name="Caccamo M."/>
            <person name="Echenique V."/>
        </authorList>
    </citation>
    <scope>NUCLEOTIDE SEQUENCE [LARGE SCALE GENOMIC DNA]</scope>
    <source>
        <strain evidence="5">cv. Victoria</strain>
        <tissue evidence="4">Leaf</tissue>
    </source>
</reference>
<gene>
    <name evidence="4" type="ORF">EJB05_35511</name>
</gene>
<sequence>MLYQRLGFHKDAINLMIGRYPLMVAPSEKKIAEMVGFLTDKAGLTRDDIVAFPTMMVRCLEVHSRRLLVLTKERFLDVYVRPHVEEVPDVLRAMNDEIPFQGWD</sequence>
<keyword evidence="2" id="KW-0805">Transcription regulation</keyword>
<organism evidence="4 5">
    <name type="scientific">Eragrostis curvula</name>
    <name type="common">weeping love grass</name>
    <dbReference type="NCBI Taxonomy" id="38414"/>
    <lineage>
        <taxon>Eukaryota</taxon>
        <taxon>Viridiplantae</taxon>
        <taxon>Streptophyta</taxon>
        <taxon>Embryophyta</taxon>
        <taxon>Tracheophyta</taxon>
        <taxon>Spermatophyta</taxon>
        <taxon>Magnoliopsida</taxon>
        <taxon>Liliopsida</taxon>
        <taxon>Poales</taxon>
        <taxon>Poaceae</taxon>
        <taxon>PACMAD clade</taxon>
        <taxon>Chloridoideae</taxon>
        <taxon>Eragrostideae</taxon>
        <taxon>Eragrostidinae</taxon>
        <taxon>Eragrostis</taxon>
    </lineage>
</organism>
<evidence type="ECO:0000256" key="3">
    <source>
        <dbReference type="ARBA" id="ARBA00022946"/>
    </source>
</evidence>
<dbReference type="InterPro" id="IPR003690">
    <property type="entry name" value="MTERF"/>
</dbReference>
<dbReference type="InterPro" id="IPR038538">
    <property type="entry name" value="MTERF_sf"/>
</dbReference>
<dbReference type="GO" id="GO:0006353">
    <property type="term" value="P:DNA-templated transcription termination"/>
    <property type="evidence" value="ECO:0007669"/>
    <property type="project" value="UniProtKB-KW"/>
</dbReference>
<name>A0A5J9U713_9POAL</name>
<keyword evidence="2" id="KW-0806">Transcription termination</keyword>
<accession>A0A5J9U713</accession>
<keyword evidence="5" id="KW-1185">Reference proteome</keyword>
<comment type="similarity">
    <text evidence="1">Belongs to the mTERF family.</text>
</comment>
<dbReference type="AlphaFoldDB" id="A0A5J9U713"/>
<dbReference type="OrthoDB" id="637682at2759"/>
<evidence type="ECO:0000313" key="4">
    <source>
        <dbReference type="EMBL" id="TVU19366.1"/>
    </source>
</evidence>
<feature type="non-terminal residue" evidence="4">
    <location>
        <position position="1"/>
    </location>
</feature>
<dbReference type="GO" id="GO:0003676">
    <property type="term" value="F:nucleic acid binding"/>
    <property type="evidence" value="ECO:0007669"/>
    <property type="project" value="InterPro"/>
</dbReference>
<keyword evidence="3" id="KW-0809">Transit peptide</keyword>
<proteinExistence type="inferred from homology"/>
<dbReference type="Proteomes" id="UP000324897">
    <property type="component" value="Chromosome 7"/>
</dbReference>
<dbReference type="Gramene" id="TVU19366">
    <property type="protein sequence ID" value="TVU19366"/>
    <property type="gene ID" value="EJB05_35511"/>
</dbReference>
<dbReference type="Gene3D" id="1.25.70.10">
    <property type="entry name" value="Transcription termination factor 3, mitochondrial"/>
    <property type="match status" value="1"/>
</dbReference>